<dbReference type="SMART" id="SM00028">
    <property type="entry name" value="TPR"/>
    <property type="match status" value="3"/>
</dbReference>
<evidence type="ECO:0000256" key="3">
    <source>
        <dbReference type="PROSITE-ProRule" id="PRU00339"/>
    </source>
</evidence>
<reference evidence="5 6" key="1">
    <citation type="submission" date="2015-12" db="EMBL/GenBank/DDBJ databases">
        <title>Draft genome sequence of Moniliophthora roreri, the causal agent of frosty pod rot of cacao.</title>
        <authorList>
            <person name="Aime M.C."/>
            <person name="Diaz-Valderrama J.R."/>
            <person name="Kijpornyongpan T."/>
            <person name="Phillips-Mora W."/>
        </authorList>
    </citation>
    <scope>NUCLEOTIDE SEQUENCE [LARGE SCALE GENOMIC DNA]</scope>
    <source>
        <strain evidence="5 6">MCA 2952</strain>
    </source>
</reference>
<dbReference type="InterPro" id="IPR011990">
    <property type="entry name" value="TPR-like_helical_dom_sf"/>
</dbReference>
<sequence>MSNVKERHYWTQLRTALTAGQWSSLFPAKAPNGTALSWSELFRKFNKHCKGFSDVAEVASQTHALSLLLSANSRNEDQDQPVKPHEYPLELGEECVLPEERVEEAKAGYETLKRLESSNFDTLNFALAYYAYALGNPSECLSQLNKVPDVSHVQNHIPLPKTMRASTLNVPTGGAGSISSASSGGGSFVSDSASMAEIKDGRSWAMVETIRSLCLQGMATERLRSDKPQKALDIYAAAFPILTIIESELVSVPPTAMGKIDFSSFTRFREVWRWVERLLWRAIVLASKTFNIHHDHKQTPCKQHDSLWTWLDHYSSCSVYWPSEFRTSHRSTISVLYLRALVLRYRSTPALAQTSMTESPKPPAWMHTARLVVQEYRAILSKSTKFPRAGERNYKVEDFVDLCVAVWEASGGIGDYTGWVLDVLWWATRLTFNSYRILRHMTHLLYVSGDTSLARRTLRLYVQVVGKAFQASGAGASADADTDEKWVETLVFGIRMFCKTASALLSSAVHNREELDDLREAGSLVAKAKGRLNRDNKELTGSVELAEGIWNTVMALREHDPHTRPEHLTTAHSLFLKSLETYPSPSAHYHLALSYARPGPQQDISQAIIHAGSAVEGDPKEIRYWHLLGLLSAASELWEAAQGALEAGAMIGETPRAENGSNIEGTPSVKLLSLPDINMRDYANPPNASGKENGQVDGLPSTGLDHSLFVAPAPTEGDLPPISILSKDATAIPPADELLQPPSDHPPPTRHESFEHALQLRMTQIAVTEYVEGVEGAASKLPEVFQWIAEKRGVTGDQTRNSIDGTMSADMKLKSPSELALNVSSHGHDKPAHEGTEVAAAPPANQAPQATLQPPIPITISPATPTEQEKGEDALGLSIEKSESGKRSQEGRDPSKPKKVQQMLKNHVHKGSARISTISKKIGHGVVRNGSLRRSNSTPDFSGLLRSNSYQASSIHSRKRVSSFLIPSESVLGESPPPPTPPALPPTLQHSKWNNRSSRENRLLSDLWLMSAATFRRLGKIEQAKGAIQEAEVRDESNPNVWVQLGLYYIALGQRQHAVDSFQKALFISPDDIAASIHLSRIYIFPQETSKHAKAIPDNVDLAAGLLAHLTDGPAWDVPEAWYFLAKAYGMQGRPERERECLSRALTLSERRGVRDINLSLGWCL</sequence>
<dbReference type="Gene3D" id="1.25.40.10">
    <property type="entry name" value="Tetratricopeptide repeat domain"/>
    <property type="match status" value="1"/>
</dbReference>
<dbReference type="PROSITE" id="PS50005">
    <property type="entry name" value="TPR"/>
    <property type="match status" value="1"/>
</dbReference>
<dbReference type="InterPro" id="IPR019734">
    <property type="entry name" value="TPR_rpt"/>
</dbReference>
<proteinExistence type="inferred from homology"/>
<dbReference type="PROSITE" id="PS50293">
    <property type="entry name" value="TPR_REGION"/>
    <property type="match status" value="1"/>
</dbReference>
<accession>A0A0W0FKM7</accession>
<feature type="region of interest" description="Disordered" evidence="4">
    <location>
        <begin position="970"/>
        <end position="993"/>
    </location>
</feature>
<comment type="function">
    <text evidence="1">Involved in endocytosis.</text>
</comment>
<feature type="region of interest" description="Disordered" evidence="4">
    <location>
        <begin position="844"/>
        <end position="900"/>
    </location>
</feature>
<dbReference type="PANTHER" id="PTHR23083">
    <property type="entry name" value="TETRATRICOPEPTIDE REPEAT PROTEIN, TPR"/>
    <property type="match status" value="1"/>
</dbReference>
<evidence type="ECO:0000256" key="1">
    <source>
        <dbReference type="ARBA" id="ARBA00002550"/>
    </source>
</evidence>
<keyword evidence="3" id="KW-0802">TPR repeat</keyword>
<dbReference type="Pfam" id="PF13181">
    <property type="entry name" value="TPR_8"/>
    <property type="match status" value="2"/>
</dbReference>
<evidence type="ECO:0000313" key="5">
    <source>
        <dbReference type="EMBL" id="KTB36857.1"/>
    </source>
</evidence>
<gene>
    <name evidence="5" type="ORF">WG66_10594</name>
</gene>
<evidence type="ECO:0000313" key="6">
    <source>
        <dbReference type="Proteomes" id="UP000054988"/>
    </source>
</evidence>
<dbReference type="Proteomes" id="UP000054988">
    <property type="component" value="Unassembled WGS sequence"/>
</dbReference>
<evidence type="ECO:0000256" key="4">
    <source>
        <dbReference type="SAM" id="MobiDB-lite"/>
    </source>
</evidence>
<feature type="compositionally biased region" description="Low complexity" evidence="4">
    <location>
        <begin position="844"/>
        <end position="866"/>
    </location>
</feature>
<evidence type="ECO:0000256" key="2">
    <source>
        <dbReference type="ARBA" id="ARBA00038251"/>
    </source>
</evidence>
<protein>
    <recommendedName>
        <fullName evidence="7">Filamentation protein</fullName>
    </recommendedName>
</protein>
<dbReference type="InterPro" id="IPR051722">
    <property type="entry name" value="Endocytosis_PI4K-reg_protein"/>
</dbReference>
<organism evidence="5 6">
    <name type="scientific">Moniliophthora roreri</name>
    <name type="common">Frosty pod rot fungus</name>
    <name type="synonym">Monilia roreri</name>
    <dbReference type="NCBI Taxonomy" id="221103"/>
    <lineage>
        <taxon>Eukaryota</taxon>
        <taxon>Fungi</taxon>
        <taxon>Dikarya</taxon>
        <taxon>Basidiomycota</taxon>
        <taxon>Agaricomycotina</taxon>
        <taxon>Agaricomycetes</taxon>
        <taxon>Agaricomycetidae</taxon>
        <taxon>Agaricales</taxon>
        <taxon>Marasmiineae</taxon>
        <taxon>Marasmiaceae</taxon>
        <taxon>Moniliophthora</taxon>
    </lineage>
</organism>
<comment type="caution">
    <text evidence="5">The sequence shown here is derived from an EMBL/GenBank/DDBJ whole genome shotgun (WGS) entry which is preliminary data.</text>
</comment>
<evidence type="ECO:0008006" key="7">
    <source>
        <dbReference type="Google" id="ProtNLM"/>
    </source>
</evidence>
<feature type="compositionally biased region" description="Basic and acidic residues" evidence="4">
    <location>
        <begin position="880"/>
        <end position="896"/>
    </location>
</feature>
<dbReference type="PANTHER" id="PTHR23083:SF464">
    <property type="entry name" value="TETRATRICOPEPTIDE REPEAT DOMAIN 7, ISOFORM A"/>
    <property type="match status" value="1"/>
</dbReference>
<dbReference type="EMBL" id="LATX01001880">
    <property type="protein sequence ID" value="KTB36857.1"/>
    <property type="molecule type" value="Genomic_DNA"/>
</dbReference>
<feature type="compositionally biased region" description="Pro residues" evidence="4">
    <location>
        <begin position="975"/>
        <end position="985"/>
    </location>
</feature>
<comment type="similarity">
    <text evidence="2">Belongs to the YPP1 family.</text>
</comment>
<dbReference type="SUPFAM" id="SSF48452">
    <property type="entry name" value="TPR-like"/>
    <property type="match status" value="2"/>
</dbReference>
<name>A0A0W0FKM7_MONRR</name>
<dbReference type="eggNOG" id="KOG4162">
    <property type="taxonomic scope" value="Eukaryota"/>
</dbReference>
<dbReference type="AlphaFoldDB" id="A0A0W0FKM7"/>
<feature type="repeat" description="TPR" evidence="3">
    <location>
        <begin position="1039"/>
        <end position="1072"/>
    </location>
</feature>